<dbReference type="PIRSF" id="PIRSF016184">
    <property type="entry name" value="PhzC_PhzF"/>
    <property type="match status" value="1"/>
</dbReference>
<proteinExistence type="inferred from homology"/>
<dbReference type="PANTHER" id="PTHR13774">
    <property type="entry name" value="PHENAZINE BIOSYNTHESIS PROTEIN"/>
    <property type="match status" value="1"/>
</dbReference>
<comment type="similarity">
    <text evidence="1">Belongs to the PhzF family.</text>
</comment>
<feature type="active site" evidence="2">
    <location>
        <position position="47"/>
    </location>
</feature>
<dbReference type="Pfam" id="PF02567">
    <property type="entry name" value="PhzC-PhzF"/>
    <property type="match status" value="1"/>
</dbReference>
<keyword evidence="4" id="KW-1185">Reference proteome</keyword>
<gene>
    <name evidence="3" type="ORF">KDM89_12435</name>
</gene>
<dbReference type="AlphaFoldDB" id="A0A941DN58"/>
<dbReference type="PANTHER" id="PTHR13774:SF32">
    <property type="entry name" value="ANTISENSE-ENHANCING SEQUENCE 1"/>
    <property type="match status" value="1"/>
</dbReference>
<dbReference type="InterPro" id="IPR003719">
    <property type="entry name" value="Phenazine_PhzF-like"/>
</dbReference>
<protein>
    <submittedName>
        <fullName evidence="3">PhzF family phenazine biosynthesis protein</fullName>
    </submittedName>
</protein>
<dbReference type="EMBL" id="JAGSPN010000009">
    <property type="protein sequence ID" value="MBR7782955.1"/>
    <property type="molecule type" value="Genomic_DNA"/>
</dbReference>
<dbReference type="GO" id="GO:0016853">
    <property type="term" value="F:isomerase activity"/>
    <property type="evidence" value="ECO:0007669"/>
    <property type="project" value="TreeGrafter"/>
</dbReference>
<evidence type="ECO:0000313" key="4">
    <source>
        <dbReference type="Proteomes" id="UP000680067"/>
    </source>
</evidence>
<dbReference type="NCBIfam" id="TIGR00654">
    <property type="entry name" value="PhzF_family"/>
    <property type="match status" value="1"/>
</dbReference>
<dbReference type="SUPFAM" id="SSF54506">
    <property type="entry name" value="Diaminopimelate epimerase-like"/>
    <property type="match status" value="1"/>
</dbReference>
<organism evidence="3 4">
    <name type="scientific">Undibacterium luofuense</name>
    <dbReference type="NCBI Taxonomy" id="2828733"/>
    <lineage>
        <taxon>Bacteria</taxon>
        <taxon>Pseudomonadati</taxon>
        <taxon>Pseudomonadota</taxon>
        <taxon>Betaproteobacteria</taxon>
        <taxon>Burkholderiales</taxon>
        <taxon>Oxalobacteraceae</taxon>
        <taxon>Undibacterium</taxon>
    </lineage>
</organism>
<comment type="caution">
    <text evidence="3">The sequence shown here is derived from an EMBL/GenBank/DDBJ whole genome shotgun (WGS) entry which is preliminary data.</text>
</comment>
<evidence type="ECO:0000256" key="1">
    <source>
        <dbReference type="ARBA" id="ARBA00008270"/>
    </source>
</evidence>
<dbReference type="Gene3D" id="3.10.310.10">
    <property type="entry name" value="Diaminopimelate Epimerase, Chain A, domain 1"/>
    <property type="match status" value="2"/>
</dbReference>
<dbReference type="GO" id="GO:0005737">
    <property type="term" value="C:cytoplasm"/>
    <property type="evidence" value="ECO:0007669"/>
    <property type="project" value="TreeGrafter"/>
</dbReference>
<dbReference type="Proteomes" id="UP000680067">
    <property type="component" value="Unassembled WGS sequence"/>
</dbReference>
<sequence length="282" mass="30332">MGIWNYQLLNVFAESPLGGNPLCVVEQAEGLSDTQMQALALQFNLSETVFLLRSEQANAHMRIFTPGAEMAFAGHPSIGSAAAVSRLQGDLQQLTLACRAGLVPLDQQDGIWYFSPPKAAEITPVSVPAAEMAAALGLQEDDLATAPVWVNTGSDQVLVALKSTDALQRAWLDAAKLACWPRSSVGRRTVFLFVPDEAEITARYFFERPNGGTGEDPATGSACANLGAWLHHFRPADGKRQWKVWQGAQAGRPSCLYLQVSPQGQIRVGGKVVFFASGSFTL</sequence>
<name>A0A941DN58_9BURK</name>
<reference evidence="3" key="1">
    <citation type="submission" date="2021-04" db="EMBL/GenBank/DDBJ databases">
        <title>novel species isolated from subtropical streams in China.</title>
        <authorList>
            <person name="Lu H."/>
        </authorList>
    </citation>
    <scope>NUCLEOTIDE SEQUENCE</scope>
    <source>
        <strain evidence="3">LFS511W</strain>
    </source>
</reference>
<accession>A0A941DN58</accession>
<evidence type="ECO:0000256" key="2">
    <source>
        <dbReference type="PIRSR" id="PIRSR016184-1"/>
    </source>
</evidence>
<evidence type="ECO:0000313" key="3">
    <source>
        <dbReference type="EMBL" id="MBR7782955.1"/>
    </source>
</evidence>